<keyword evidence="3" id="KW-1185">Reference proteome</keyword>
<dbReference type="OrthoDB" id="2156052at2759"/>
<gene>
    <name evidence="2" type="ORF">ANIA_01663</name>
</gene>
<dbReference type="STRING" id="227321.Q5BCR7"/>
<dbReference type="InParanoid" id="Q5BCR7"/>
<dbReference type="RefSeq" id="XP_659267.1">
    <property type="nucleotide sequence ID" value="XM_654175.1"/>
</dbReference>
<dbReference type="OMA" id="RPMNFWQ"/>
<feature type="compositionally biased region" description="Basic and acidic residues" evidence="1">
    <location>
        <begin position="178"/>
        <end position="187"/>
    </location>
</feature>
<name>Q5BCR7_EMENI</name>
<evidence type="ECO:0000313" key="3">
    <source>
        <dbReference type="Proteomes" id="UP000000560"/>
    </source>
</evidence>
<accession>Q5BCR7</accession>
<protein>
    <recommendedName>
        <fullName evidence="4">Protein kinase domain-containing protein</fullName>
    </recommendedName>
</protein>
<dbReference type="AlphaFoldDB" id="Q5BCR7"/>
<organism evidence="2 3">
    <name type="scientific">Emericella nidulans (strain FGSC A4 / ATCC 38163 / CBS 112.46 / NRRL 194 / M139)</name>
    <name type="common">Aspergillus nidulans</name>
    <dbReference type="NCBI Taxonomy" id="227321"/>
    <lineage>
        <taxon>Eukaryota</taxon>
        <taxon>Fungi</taxon>
        <taxon>Dikarya</taxon>
        <taxon>Ascomycota</taxon>
        <taxon>Pezizomycotina</taxon>
        <taxon>Eurotiomycetes</taxon>
        <taxon>Eurotiomycetidae</taxon>
        <taxon>Eurotiales</taxon>
        <taxon>Aspergillaceae</taxon>
        <taxon>Aspergillus</taxon>
        <taxon>Aspergillus subgen. Nidulantes</taxon>
    </lineage>
</organism>
<sequence>MSRSSSPDYKTFFLEAEEERKQEREIRKQAEEERNQEKERNRPSTFGEFIRYSHDLLWRPLKAEVPSRSTTGKIDPPTDKYCPKRLLPWTACAARQLEIYESVCRHLQPTEADSRQLFASRAGLEEIGRRFADRAISSEQDLATCERLAVEDHVHDIIAELCKIPDAKDGEPGGSRSSSEKPAKPDQFCIHRVDSDTRNLLTTVEYKAPHKLSVQSLREGLRPMNFWQENVKLNTIPTEEPEKSKYNMARLVGAAIVQDFHVMIQEGLEYSYLTNGLMDVQLWVPFDDPDTLYYNLVLTATSEYLPSSFSAGLPVPGGHRMATRYGLGCAPSSDQPHREDSSDSDADPNTSTGRKRGFSKVEPSPPTRRSARRTDIGGCQGKQFYQHVAQFCTQKYLLGLQQGGVMDPCCPNAELHISGRQDDRHIDVKTLVQMVKEQLDEDLDHNFTPMGDRGSYAAPFKVTCAAYGYTIVGKATTSRRWKVVSSEADVYRILRPVQGSAVPVFLGAIDLDRVYFLHGAGEIRHILLMGWGGEDLSHLRSGNSLDHAISRSLRKIRSLGIIHQDLRPENILWNAELNRALIIDFHRCTLRQQQMHRRPGSNKRPRDAAQEHYHKRVREV</sequence>
<evidence type="ECO:0000256" key="1">
    <source>
        <dbReference type="SAM" id="MobiDB-lite"/>
    </source>
</evidence>
<accession>C8VNL2</accession>
<reference evidence="3" key="2">
    <citation type="journal article" date="2009" name="Fungal Genet. Biol.">
        <title>The 2008 update of the Aspergillus nidulans genome annotation: a community effort.</title>
        <authorList>
            <person name="Wortman J.R."/>
            <person name="Gilsenan J.M."/>
            <person name="Joardar V."/>
            <person name="Deegan J."/>
            <person name="Clutterbuck J."/>
            <person name="Andersen M.R."/>
            <person name="Archer D."/>
            <person name="Bencina M."/>
            <person name="Braus G."/>
            <person name="Coutinho P."/>
            <person name="von Dohren H."/>
            <person name="Doonan J."/>
            <person name="Driessen A.J."/>
            <person name="Durek P."/>
            <person name="Espeso E."/>
            <person name="Fekete E."/>
            <person name="Flipphi M."/>
            <person name="Estrada C.G."/>
            <person name="Geysens S."/>
            <person name="Goldman G."/>
            <person name="de Groot P.W."/>
            <person name="Hansen K."/>
            <person name="Harris S.D."/>
            <person name="Heinekamp T."/>
            <person name="Helmstaedt K."/>
            <person name="Henrissat B."/>
            <person name="Hofmann G."/>
            <person name="Homan T."/>
            <person name="Horio T."/>
            <person name="Horiuchi H."/>
            <person name="James S."/>
            <person name="Jones M."/>
            <person name="Karaffa L."/>
            <person name="Karanyi Z."/>
            <person name="Kato M."/>
            <person name="Keller N."/>
            <person name="Kelly D.E."/>
            <person name="Kiel J.A."/>
            <person name="Kim J.M."/>
            <person name="van der Klei I.J."/>
            <person name="Klis F.M."/>
            <person name="Kovalchuk A."/>
            <person name="Krasevec N."/>
            <person name="Kubicek C.P."/>
            <person name="Liu B."/>
            <person name="Maccabe A."/>
            <person name="Meyer V."/>
            <person name="Mirabito P."/>
            <person name="Miskei M."/>
            <person name="Mos M."/>
            <person name="Mullins J."/>
            <person name="Nelson D.R."/>
            <person name="Nielsen J."/>
            <person name="Oakley B.R."/>
            <person name="Osmani S.A."/>
            <person name="Pakula T."/>
            <person name="Paszewski A."/>
            <person name="Paulsen I."/>
            <person name="Pilsyk S."/>
            <person name="Pocsi I."/>
            <person name="Punt P.J."/>
            <person name="Ram A.F."/>
            <person name="Ren Q."/>
            <person name="Robellet X."/>
            <person name="Robson G."/>
            <person name="Seiboth B."/>
            <person name="van Solingen P."/>
            <person name="Specht T."/>
            <person name="Sun J."/>
            <person name="Taheri-Talesh N."/>
            <person name="Takeshita N."/>
            <person name="Ussery D."/>
            <person name="vanKuyk P.A."/>
            <person name="Visser H."/>
            <person name="van de Vondervoort P.J."/>
            <person name="de Vries R.P."/>
            <person name="Walton J."/>
            <person name="Xiang X."/>
            <person name="Xiong Y."/>
            <person name="Zeng A.P."/>
            <person name="Brandt B.W."/>
            <person name="Cornell M.J."/>
            <person name="van den Hondel C.A."/>
            <person name="Visser J."/>
            <person name="Oliver S.G."/>
            <person name="Turner G."/>
        </authorList>
    </citation>
    <scope>GENOME REANNOTATION</scope>
    <source>
        <strain evidence="3">FGSC A4 / ATCC 38163 / CBS 112.46 / NRRL 194 / M139</strain>
    </source>
</reference>
<feature type="region of interest" description="Disordered" evidence="1">
    <location>
        <begin position="593"/>
        <end position="620"/>
    </location>
</feature>
<evidence type="ECO:0008006" key="4">
    <source>
        <dbReference type="Google" id="ProtNLM"/>
    </source>
</evidence>
<dbReference type="Pfam" id="PF06293">
    <property type="entry name" value="Kdo"/>
    <property type="match status" value="1"/>
</dbReference>
<feature type="compositionally biased region" description="Basic residues" evidence="1">
    <location>
        <begin position="594"/>
        <end position="603"/>
    </location>
</feature>
<dbReference type="EMBL" id="BN001307">
    <property type="protein sequence ID" value="CBF85323.1"/>
    <property type="molecule type" value="Genomic_DNA"/>
</dbReference>
<feature type="region of interest" description="Disordered" evidence="1">
    <location>
        <begin position="1"/>
        <end position="42"/>
    </location>
</feature>
<feature type="region of interest" description="Disordered" evidence="1">
    <location>
        <begin position="165"/>
        <end position="187"/>
    </location>
</feature>
<dbReference type="HOGENOM" id="CLU_010672_2_0_1"/>
<dbReference type="SUPFAM" id="SSF56112">
    <property type="entry name" value="Protein kinase-like (PK-like)"/>
    <property type="match status" value="1"/>
</dbReference>
<dbReference type="KEGG" id="ani:ANIA_01663"/>
<dbReference type="GeneID" id="2875452"/>
<feature type="compositionally biased region" description="Basic and acidic residues" evidence="1">
    <location>
        <begin position="18"/>
        <end position="42"/>
    </location>
</feature>
<dbReference type="Gene3D" id="1.10.510.10">
    <property type="entry name" value="Transferase(Phosphotransferase) domain 1"/>
    <property type="match status" value="1"/>
</dbReference>
<dbReference type="InterPro" id="IPR011009">
    <property type="entry name" value="Kinase-like_dom_sf"/>
</dbReference>
<feature type="compositionally biased region" description="Basic and acidic residues" evidence="1">
    <location>
        <begin position="604"/>
        <end position="620"/>
    </location>
</feature>
<dbReference type="Proteomes" id="UP000000560">
    <property type="component" value="Chromosome VII"/>
</dbReference>
<reference evidence="3" key="1">
    <citation type="journal article" date="2005" name="Nature">
        <title>Sequencing of Aspergillus nidulans and comparative analysis with A. fumigatus and A. oryzae.</title>
        <authorList>
            <person name="Galagan J.E."/>
            <person name="Calvo S.E."/>
            <person name="Cuomo C."/>
            <person name="Ma L.J."/>
            <person name="Wortman J.R."/>
            <person name="Batzoglou S."/>
            <person name="Lee S.I."/>
            <person name="Basturkmen M."/>
            <person name="Spevak C.C."/>
            <person name="Clutterbuck J."/>
            <person name="Kapitonov V."/>
            <person name="Jurka J."/>
            <person name="Scazzocchio C."/>
            <person name="Farman M."/>
            <person name="Butler J."/>
            <person name="Purcell S."/>
            <person name="Harris S."/>
            <person name="Braus G.H."/>
            <person name="Draht O."/>
            <person name="Busch S."/>
            <person name="D'Enfert C."/>
            <person name="Bouchier C."/>
            <person name="Goldman G.H."/>
            <person name="Bell-Pedersen D."/>
            <person name="Griffiths-Jones S."/>
            <person name="Doonan J.H."/>
            <person name="Yu J."/>
            <person name="Vienken K."/>
            <person name="Pain A."/>
            <person name="Freitag M."/>
            <person name="Selker E.U."/>
            <person name="Archer D.B."/>
            <person name="Penalva M.A."/>
            <person name="Oakley B.R."/>
            <person name="Momany M."/>
            <person name="Tanaka T."/>
            <person name="Kumagai T."/>
            <person name="Asai K."/>
            <person name="Machida M."/>
            <person name="Nierman W.C."/>
            <person name="Denning D.W."/>
            <person name="Caddick M."/>
            <person name="Hynes M."/>
            <person name="Paoletti M."/>
            <person name="Fischer R."/>
            <person name="Miller B."/>
            <person name="Dyer P."/>
            <person name="Sachs M.S."/>
            <person name="Osmani S.A."/>
            <person name="Birren B.W."/>
        </authorList>
    </citation>
    <scope>NUCLEOTIDE SEQUENCE [LARGE SCALE GENOMIC DNA]</scope>
    <source>
        <strain evidence="3">FGSC A4 / ATCC 38163 / CBS 112.46 / NRRL 194 / M139</strain>
    </source>
</reference>
<evidence type="ECO:0000313" key="2">
    <source>
        <dbReference type="EMBL" id="CBF85323.1"/>
    </source>
</evidence>
<dbReference type="eggNOG" id="ENOG502SJ0M">
    <property type="taxonomic scope" value="Eukaryota"/>
</dbReference>
<feature type="region of interest" description="Disordered" evidence="1">
    <location>
        <begin position="324"/>
        <end position="375"/>
    </location>
</feature>
<proteinExistence type="predicted"/>